<evidence type="ECO:0000313" key="3">
    <source>
        <dbReference type="Proteomes" id="UP000324222"/>
    </source>
</evidence>
<name>A0A5B7KHQ5_PORTR</name>
<keyword evidence="1" id="KW-0472">Membrane</keyword>
<comment type="caution">
    <text evidence="2">The sequence shown here is derived from an EMBL/GenBank/DDBJ whole genome shotgun (WGS) entry which is preliminary data.</text>
</comment>
<accession>A0A5B7KHQ5</accession>
<dbReference type="EMBL" id="VSRR010139472">
    <property type="protein sequence ID" value="MPD04115.1"/>
    <property type="molecule type" value="Genomic_DNA"/>
</dbReference>
<keyword evidence="1" id="KW-0812">Transmembrane</keyword>
<proteinExistence type="predicted"/>
<evidence type="ECO:0000313" key="2">
    <source>
        <dbReference type="EMBL" id="MPD04115.1"/>
    </source>
</evidence>
<sequence length="84" mass="8829">MALFLLSGNIVVVVVVVVVVVFVLVVMLAEVVVLEVVEVVMEVEVESAGRTVSETDKGVWRDGPKMVVGMGSATPDPAITSSPF</sequence>
<keyword evidence="3" id="KW-1185">Reference proteome</keyword>
<protein>
    <submittedName>
        <fullName evidence="2">Uncharacterized protein</fullName>
    </submittedName>
</protein>
<gene>
    <name evidence="2" type="ORF">E2C01_099787</name>
</gene>
<dbReference type="AlphaFoldDB" id="A0A5B7KHQ5"/>
<reference evidence="2 3" key="1">
    <citation type="submission" date="2019-05" db="EMBL/GenBank/DDBJ databases">
        <title>Another draft genome of Portunus trituberculatus and its Hox gene families provides insights of decapod evolution.</title>
        <authorList>
            <person name="Jeong J.-H."/>
            <person name="Song I."/>
            <person name="Kim S."/>
            <person name="Choi T."/>
            <person name="Kim D."/>
            <person name="Ryu S."/>
            <person name="Kim W."/>
        </authorList>
    </citation>
    <scope>NUCLEOTIDE SEQUENCE [LARGE SCALE GENOMIC DNA]</scope>
    <source>
        <tissue evidence="2">Muscle</tissue>
    </source>
</reference>
<keyword evidence="1" id="KW-1133">Transmembrane helix</keyword>
<dbReference type="Proteomes" id="UP000324222">
    <property type="component" value="Unassembled WGS sequence"/>
</dbReference>
<evidence type="ECO:0000256" key="1">
    <source>
        <dbReference type="SAM" id="Phobius"/>
    </source>
</evidence>
<organism evidence="2 3">
    <name type="scientific">Portunus trituberculatus</name>
    <name type="common">Swimming crab</name>
    <name type="synonym">Neptunus trituberculatus</name>
    <dbReference type="NCBI Taxonomy" id="210409"/>
    <lineage>
        <taxon>Eukaryota</taxon>
        <taxon>Metazoa</taxon>
        <taxon>Ecdysozoa</taxon>
        <taxon>Arthropoda</taxon>
        <taxon>Crustacea</taxon>
        <taxon>Multicrustacea</taxon>
        <taxon>Malacostraca</taxon>
        <taxon>Eumalacostraca</taxon>
        <taxon>Eucarida</taxon>
        <taxon>Decapoda</taxon>
        <taxon>Pleocyemata</taxon>
        <taxon>Brachyura</taxon>
        <taxon>Eubrachyura</taxon>
        <taxon>Portunoidea</taxon>
        <taxon>Portunidae</taxon>
        <taxon>Portuninae</taxon>
        <taxon>Portunus</taxon>
    </lineage>
</organism>
<feature type="transmembrane region" description="Helical" evidence="1">
    <location>
        <begin position="6"/>
        <end position="29"/>
    </location>
</feature>